<dbReference type="Pfam" id="PF02445">
    <property type="entry name" value="NadA"/>
    <property type="match status" value="1"/>
</dbReference>
<comment type="caution">
    <text evidence="11">The sequence shown here is derived from an EMBL/GenBank/DDBJ whole genome shotgun (WGS) entry which is preliminary data.</text>
</comment>
<keyword evidence="5" id="KW-0662">Pyridine nucleotide biosynthesis</keyword>
<reference evidence="12" key="1">
    <citation type="journal article" date="2019" name="Int. J. Syst. Evol. Microbiol.">
        <title>The Global Catalogue of Microorganisms (GCM) 10K type strain sequencing project: providing services to taxonomists for standard genome sequencing and annotation.</title>
        <authorList>
            <consortium name="The Broad Institute Genomics Platform"/>
            <consortium name="The Broad Institute Genome Sequencing Center for Infectious Disease"/>
            <person name="Wu L."/>
            <person name="Ma J."/>
        </authorList>
    </citation>
    <scope>NUCLEOTIDE SEQUENCE [LARGE SCALE GENOMIC DNA]</scope>
    <source>
        <strain evidence="12">CGMCC 1.19032</strain>
    </source>
</reference>
<dbReference type="EC" id="2.5.1.72" evidence="3 10"/>
<proteinExistence type="predicted"/>
<comment type="pathway">
    <text evidence="2">Cofactor biosynthesis; NAD(+) biosynthesis; quinolinate from iminoaspartate: step 1/1.</text>
</comment>
<evidence type="ECO:0000256" key="5">
    <source>
        <dbReference type="ARBA" id="ARBA00022642"/>
    </source>
</evidence>
<accession>A0ABV9MY51</accession>
<keyword evidence="12" id="KW-1185">Reference proteome</keyword>
<comment type="cofactor">
    <cofactor evidence="1">
        <name>[4Fe-4S] cluster</name>
        <dbReference type="ChEBI" id="CHEBI:49883"/>
    </cofactor>
</comment>
<dbReference type="SUPFAM" id="SSF142754">
    <property type="entry name" value="NadA-like"/>
    <property type="match status" value="1"/>
</dbReference>
<dbReference type="PANTHER" id="PTHR30573:SF0">
    <property type="entry name" value="QUINOLINATE SYNTHASE, CHLOROPLASTIC"/>
    <property type="match status" value="1"/>
</dbReference>
<evidence type="ECO:0000256" key="3">
    <source>
        <dbReference type="ARBA" id="ARBA00012669"/>
    </source>
</evidence>
<keyword evidence="4" id="KW-0004">4Fe-4S</keyword>
<dbReference type="InterPro" id="IPR036094">
    <property type="entry name" value="NadA_sf"/>
</dbReference>
<evidence type="ECO:0000256" key="8">
    <source>
        <dbReference type="ARBA" id="ARBA00023004"/>
    </source>
</evidence>
<dbReference type="Gene3D" id="3.40.50.10800">
    <property type="entry name" value="NadA-like"/>
    <property type="match status" value="3"/>
</dbReference>
<sequence>MSTRKQKEIEQLKEEKAAVILAHYYVSPEVQAIADYIGDSYYLSKIAKELTNETIIFCGVTFMGESAKLLSPAKTVLMPSLTADCPMAHMVTYEEVAKARKEYEDLAVLCYINTTAEIKSWSDVCVTSSNAVEIARNLPNKNILFIPDKNLGAYVASQVPEKHFIFNAGHCPIHEEMLVNEITSKQKEYPAALLLVHPECNAQIRAKADYIGSTTGIITYASQSEAHAFIIATESGIDYVLKKENPAKDFYYPQTHPICAEMKKVTLDQIIHVLKTGENAIEVEASYFEAAAKTLMRMHEYAS</sequence>
<dbReference type="PANTHER" id="PTHR30573">
    <property type="entry name" value="QUINOLINATE SYNTHETASE A"/>
    <property type="match status" value="1"/>
</dbReference>
<keyword evidence="7" id="KW-0479">Metal-binding</keyword>
<evidence type="ECO:0000256" key="10">
    <source>
        <dbReference type="NCBIfam" id="TIGR00550"/>
    </source>
</evidence>
<evidence type="ECO:0000256" key="1">
    <source>
        <dbReference type="ARBA" id="ARBA00001966"/>
    </source>
</evidence>
<evidence type="ECO:0000256" key="6">
    <source>
        <dbReference type="ARBA" id="ARBA00022679"/>
    </source>
</evidence>
<gene>
    <name evidence="11" type="primary">nadA</name>
    <name evidence="11" type="ORF">ACFO5I_07050</name>
</gene>
<dbReference type="Proteomes" id="UP001595969">
    <property type="component" value="Unassembled WGS sequence"/>
</dbReference>
<evidence type="ECO:0000256" key="9">
    <source>
        <dbReference type="ARBA" id="ARBA00023014"/>
    </source>
</evidence>
<protein>
    <recommendedName>
        <fullName evidence="3 10">Quinolinate synthase</fullName>
        <ecNumber evidence="3 10">2.5.1.72</ecNumber>
    </recommendedName>
</protein>
<evidence type="ECO:0000313" key="11">
    <source>
        <dbReference type="EMBL" id="MFC4719488.1"/>
    </source>
</evidence>
<dbReference type="NCBIfam" id="NF006878">
    <property type="entry name" value="PRK09375.1-2"/>
    <property type="match status" value="1"/>
</dbReference>
<keyword evidence="8" id="KW-0408">Iron</keyword>
<keyword evidence="9" id="KW-0411">Iron-sulfur</keyword>
<dbReference type="NCBIfam" id="TIGR00550">
    <property type="entry name" value="nadA"/>
    <property type="match status" value="1"/>
</dbReference>
<dbReference type="InterPro" id="IPR003473">
    <property type="entry name" value="NadA"/>
</dbReference>
<organism evidence="11 12">
    <name type="scientific">Enterococcus lemanii</name>
    <dbReference type="NCBI Taxonomy" id="1159752"/>
    <lineage>
        <taxon>Bacteria</taxon>
        <taxon>Bacillati</taxon>
        <taxon>Bacillota</taxon>
        <taxon>Bacilli</taxon>
        <taxon>Lactobacillales</taxon>
        <taxon>Enterococcaceae</taxon>
        <taxon>Enterococcus</taxon>
    </lineage>
</organism>
<evidence type="ECO:0000256" key="7">
    <source>
        <dbReference type="ARBA" id="ARBA00022723"/>
    </source>
</evidence>
<evidence type="ECO:0000313" key="12">
    <source>
        <dbReference type="Proteomes" id="UP001595969"/>
    </source>
</evidence>
<evidence type="ECO:0000256" key="4">
    <source>
        <dbReference type="ARBA" id="ARBA00022485"/>
    </source>
</evidence>
<dbReference type="RefSeq" id="WP_204653136.1">
    <property type="nucleotide sequence ID" value="NZ_JAFBFD010000005.1"/>
</dbReference>
<dbReference type="EMBL" id="JBHSGS010000040">
    <property type="protein sequence ID" value="MFC4719488.1"/>
    <property type="molecule type" value="Genomic_DNA"/>
</dbReference>
<dbReference type="GO" id="GO:0016740">
    <property type="term" value="F:transferase activity"/>
    <property type="evidence" value="ECO:0007669"/>
    <property type="project" value="UniProtKB-KW"/>
</dbReference>
<evidence type="ECO:0000256" key="2">
    <source>
        <dbReference type="ARBA" id="ARBA00005065"/>
    </source>
</evidence>
<name>A0ABV9MY51_9ENTE</name>
<keyword evidence="6 11" id="KW-0808">Transferase</keyword>